<protein>
    <submittedName>
        <fullName evidence="2">M12 family metallo-peptidase</fullName>
    </submittedName>
</protein>
<dbReference type="Gene3D" id="2.60.40.10">
    <property type="entry name" value="Immunoglobulins"/>
    <property type="match status" value="1"/>
</dbReference>
<feature type="chain" id="PRO_5046662931" evidence="1">
    <location>
        <begin position="22"/>
        <end position="979"/>
    </location>
</feature>
<dbReference type="Pfam" id="PF13688">
    <property type="entry name" value="Reprolysin_5"/>
    <property type="match status" value="1"/>
</dbReference>
<reference evidence="2 3" key="1">
    <citation type="submission" date="2022-06" db="EMBL/GenBank/DDBJ databases">
        <title>Runella sp. S5 genome sequencing.</title>
        <authorList>
            <person name="Park S."/>
        </authorList>
    </citation>
    <scope>NUCLEOTIDE SEQUENCE [LARGE SCALE GENOMIC DNA]</scope>
    <source>
        <strain evidence="2 3">S5</strain>
    </source>
</reference>
<dbReference type="RefSeq" id="WP_253527539.1">
    <property type="nucleotide sequence ID" value="NZ_JAMZEL010000003.1"/>
</dbReference>
<feature type="signal peptide" evidence="1">
    <location>
        <begin position="1"/>
        <end position="21"/>
    </location>
</feature>
<dbReference type="InterPro" id="IPR013783">
    <property type="entry name" value="Ig-like_fold"/>
</dbReference>
<proteinExistence type="predicted"/>
<sequence>MKSFYLLLLCFIFSYTLPLSAQNLPQTTTLDIISLKKALLKAPKNIAQNLQNTTNNPRQPTVKLPNQKGVMVSYRVMEHDVLSPELSTQFPTIKTYHGVNIDNPKEIIRFDISPRGFHGIIVSPEGYKYIEPVNVKEGTYKILSPSEIEGEQGCFTNGNAFGAISRNGRLIQSQEYSNGATLRTYRMAIVATGEFTARNDTNTVSRIATIVNLTNAIWENEVAVHFTLAAVVSIGNVTTSTASTSRAQSIFDSLNTTSTLPYANYDIGHLLHYTGTNPPASGNTAGANGVAGPTPCTNTSKSRAWTQYTETAGFSAPDAMIVMVFAHEVAHQYNAPHTFNANTGACAGSNRMASGAYEPASGSTLMSYQGACSPQNLTGSRQTYFHTNTIKTVINSFSSTQGSCPTTSATGNTPPVANAGADYTIPKGTPFVLTGSGTDANGDALTYQWEQYDLAVSGDAGLIGSSAASSTTAPLFRSSISTNPVRTLPALSFILNNANDAPDLDGEELPQVARTMTFRLTAKDNHPGGGGVHFDATSITVASSGPFAITSQNTATTLNANGSTTFTLTWDVNGTDGAPVNCSNVKIMFSKDGGLTFPYVLSASTSNDGSETLIVPNYVTSTGRIKIEAVGNIFFDINNAHITIVNTSSCIATGTSLAPTNSITAYAGSSALALSLSPQYTTEYSSPVTGSLLAGDLQSTFAGLFGTNCVNLGPDTSLYDIYPFQVNLVGTYTFSATSSSTFEILNLYQNSFVPDSGCTNFLGSTRNLNNQNVRLNVSVTLQPGIQYYLALTRPGNFNPRTLSSYSISFTTPTGGTLGVNQYFNPGASYSYQYVIVNNTTGNVVDIAPTANLSNPSTYEAGSYSVYGVSYLTAHESSLLTKIGGSFYALQIDLANLVICGELSSNVVSITILPCTPSISQSTTISASTVVQAAQSVIATNTITDGTVIYRGGNYVQLNPTFNVTANATTTFTAYPSGCQ</sequence>
<comment type="caution">
    <text evidence="2">The sequence shown here is derived from an EMBL/GenBank/DDBJ whole genome shotgun (WGS) entry which is preliminary data.</text>
</comment>
<evidence type="ECO:0000313" key="2">
    <source>
        <dbReference type="EMBL" id="MCP1383018.1"/>
    </source>
</evidence>
<organism evidence="2 3">
    <name type="scientific">Runella salmonicolor</name>
    <dbReference type="NCBI Taxonomy" id="2950278"/>
    <lineage>
        <taxon>Bacteria</taxon>
        <taxon>Pseudomonadati</taxon>
        <taxon>Bacteroidota</taxon>
        <taxon>Cytophagia</taxon>
        <taxon>Cytophagales</taxon>
        <taxon>Spirosomataceae</taxon>
        <taxon>Runella</taxon>
    </lineage>
</organism>
<keyword evidence="1" id="KW-0732">Signal</keyword>
<accession>A0ABT1FMM9</accession>
<dbReference type="InterPro" id="IPR055015">
    <property type="entry name" value="GCX_COOH"/>
</dbReference>
<dbReference type="Proteomes" id="UP001204772">
    <property type="component" value="Unassembled WGS sequence"/>
</dbReference>
<evidence type="ECO:0000313" key="3">
    <source>
        <dbReference type="Proteomes" id="UP001204772"/>
    </source>
</evidence>
<dbReference type="SUPFAM" id="SSF55486">
    <property type="entry name" value="Metalloproteases ('zincins'), catalytic domain"/>
    <property type="match status" value="1"/>
</dbReference>
<dbReference type="Gene3D" id="3.40.390.10">
    <property type="entry name" value="Collagenase (Catalytic Domain)"/>
    <property type="match status" value="1"/>
</dbReference>
<keyword evidence="3" id="KW-1185">Reference proteome</keyword>
<gene>
    <name evidence="2" type="ORF">NCI00_11305</name>
</gene>
<evidence type="ECO:0000256" key="1">
    <source>
        <dbReference type="SAM" id="SignalP"/>
    </source>
</evidence>
<dbReference type="NCBIfam" id="NF045639">
    <property type="entry name" value="GCX_COOH"/>
    <property type="match status" value="1"/>
</dbReference>
<name>A0ABT1FMM9_9BACT</name>
<dbReference type="InterPro" id="IPR024079">
    <property type="entry name" value="MetalloPept_cat_dom_sf"/>
</dbReference>
<dbReference type="EMBL" id="JAMZEL010000003">
    <property type="protein sequence ID" value="MCP1383018.1"/>
    <property type="molecule type" value="Genomic_DNA"/>
</dbReference>